<dbReference type="Pfam" id="PF16155">
    <property type="entry name" value="PnbB"/>
    <property type="match status" value="1"/>
</dbReference>
<accession>A0AAJ0DMY0</accession>
<sequence length="88" mass="9910">MATTLIHPNLQKLLDRTKQFFAEVEDLTPGRELETRLNAEYGPGTTIYDDFATLIQQGVKNNEGWVAVDETDGPKYRRTKISLPAAET</sequence>
<protein>
    <submittedName>
        <fullName evidence="1">Uncharacterized protein</fullName>
    </submittedName>
</protein>
<organism evidence="1 2">
    <name type="scientific">Extremus antarcticus</name>
    <dbReference type="NCBI Taxonomy" id="702011"/>
    <lineage>
        <taxon>Eukaryota</taxon>
        <taxon>Fungi</taxon>
        <taxon>Dikarya</taxon>
        <taxon>Ascomycota</taxon>
        <taxon>Pezizomycotina</taxon>
        <taxon>Dothideomycetes</taxon>
        <taxon>Dothideomycetidae</taxon>
        <taxon>Mycosphaerellales</taxon>
        <taxon>Extremaceae</taxon>
        <taxon>Extremus</taxon>
    </lineage>
</organism>
<keyword evidence="2" id="KW-1185">Reference proteome</keyword>
<evidence type="ECO:0000313" key="1">
    <source>
        <dbReference type="EMBL" id="KAK3053537.1"/>
    </source>
</evidence>
<comment type="caution">
    <text evidence="1">The sequence shown here is derived from an EMBL/GenBank/DDBJ whole genome shotgun (WGS) entry which is preliminary data.</text>
</comment>
<name>A0AAJ0DMY0_9PEZI</name>
<reference evidence="1" key="1">
    <citation type="submission" date="2023-04" db="EMBL/GenBank/DDBJ databases">
        <title>Black Yeasts Isolated from many extreme environments.</title>
        <authorList>
            <person name="Coleine C."/>
            <person name="Stajich J.E."/>
            <person name="Selbmann L."/>
        </authorList>
    </citation>
    <scope>NUCLEOTIDE SEQUENCE</scope>
    <source>
        <strain evidence="1">CCFEE 5312</strain>
    </source>
</reference>
<dbReference type="AlphaFoldDB" id="A0AAJ0DMY0"/>
<dbReference type="Proteomes" id="UP001271007">
    <property type="component" value="Unassembled WGS sequence"/>
</dbReference>
<dbReference type="EMBL" id="JAWDJX010000015">
    <property type="protein sequence ID" value="KAK3053537.1"/>
    <property type="molecule type" value="Genomic_DNA"/>
</dbReference>
<evidence type="ECO:0000313" key="2">
    <source>
        <dbReference type="Proteomes" id="UP001271007"/>
    </source>
</evidence>
<gene>
    <name evidence="1" type="ORF">LTR09_005281</name>
</gene>
<proteinExistence type="predicted"/>
<dbReference type="InterPro" id="IPR032345">
    <property type="entry name" value="PnbB"/>
</dbReference>